<accession>L7LC82</accession>
<protein>
    <submittedName>
        <fullName evidence="10">N-acetylglucosamine-6-phosphate deacetylase</fullName>
    </submittedName>
</protein>
<proteinExistence type="inferred from homology"/>
<dbReference type="AlphaFoldDB" id="L7LC82"/>
<dbReference type="PIRSF" id="PIRSF038994">
    <property type="entry name" value="NagA"/>
    <property type="match status" value="1"/>
</dbReference>
<gene>
    <name evidence="10" type="primary">nagA</name>
    <name evidence="10" type="ORF">GOHSU_23_00330</name>
</gene>
<dbReference type="eggNOG" id="COG1820">
    <property type="taxonomic scope" value="Bacteria"/>
</dbReference>
<dbReference type="CDD" id="cd00854">
    <property type="entry name" value="NagA"/>
    <property type="match status" value="1"/>
</dbReference>
<comment type="cofactor">
    <cofactor evidence="8">
        <name>a divalent metal cation</name>
        <dbReference type="ChEBI" id="CHEBI:60240"/>
    </cofactor>
    <text evidence="8">Binds 1 divalent metal cation per subunit.</text>
</comment>
<evidence type="ECO:0000256" key="4">
    <source>
        <dbReference type="ARBA" id="ARBA00023277"/>
    </source>
</evidence>
<evidence type="ECO:0000313" key="11">
    <source>
        <dbReference type="Proteomes" id="UP000053405"/>
    </source>
</evidence>
<evidence type="ECO:0000256" key="3">
    <source>
        <dbReference type="ARBA" id="ARBA00022801"/>
    </source>
</evidence>
<feature type="binding site" evidence="7">
    <location>
        <position position="137"/>
    </location>
    <ligand>
        <name>substrate</name>
    </ligand>
</feature>
<dbReference type="EMBL" id="BANT01000023">
    <property type="protein sequence ID" value="GAC57687.1"/>
    <property type="molecule type" value="Genomic_DNA"/>
</dbReference>
<feature type="binding site" evidence="8">
    <location>
        <position position="126"/>
    </location>
    <ligand>
        <name>Zn(2+)</name>
        <dbReference type="ChEBI" id="CHEBI:29105"/>
    </ligand>
</feature>
<feature type="domain" description="Amidohydrolase-related" evidence="9">
    <location>
        <begin position="51"/>
        <end position="372"/>
    </location>
</feature>
<keyword evidence="11" id="KW-1185">Reference proteome</keyword>
<dbReference type="NCBIfam" id="TIGR00221">
    <property type="entry name" value="nagA"/>
    <property type="match status" value="1"/>
</dbReference>
<feature type="active site" description="Proton donor/acceptor" evidence="6">
    <location>
        <position position="271"/>
    </location>
</feature>
<feature type="binding site" evidence="8">
    <location>
        <position position="192"/>
    </location>
    <ligand>
        <name>Zn(2+)</name>
        <dbReference type="ChEBI" id="CHEBI:29105"/>
    </ligand>
</feature>
<dbReference type="GO" id="GO:0046872">
    <property type="term" value="F:metal ion binding"/>
    <property type="evidence" value="ECO:0007669"/>
    <property type="project" value="UniProtKB-KW"/>
</dbReference>
<evidence type="ECO:0000256" key="5">
    <source>
        <dbReference type="PIRNR" id="PIRNR038994"/>
    </source>
</evidence>
<reference evidence="10 11" key="1">
    <citation type="submission" date="2012-12" db="EMBL/GenBank/DDBJ databases">
        <title>Whole genome shotgun sequence of Gordonia hirsuta NBRC 16056.</title>
        <authorList>
            <person name="Isaki-Nakamura S."/>
            <person name="Hosoyama A."/>
            <person name="Tsuchikane K."/>
            <person name="Katsumata H."/>
            <person name="Baba S."/>
            <person name="Yamazaki S."/>
            <person name="Fujita N."/>
        </authorList>
    </citation>
    <scope>NUCLEOTIDE SEQUENCE [LARGE SCALE GENOMIC DNA]</scope>
    <source>
        <strain evidence="10 11">NBRC 16056</strain>
    </source>
</reference>
<dbReference type="Gene3D" id="2.30.40.10">
    <property type="entry name" value="Urease, subunit C, domain 1"/>
    <property type="match status" value="1"/>
</dbReference>
<evidence type="ECO:0000259" key="9">
    <source>
        <dbReference type="Pfam" id="PF01979"/>
    </source>
</evidence>
<dbReference type="InterPro" id="IPR032466">
    <property type="entry name" value="Metal_Hydrolase"/>
</dbReference>
<feature type="binding site" evidence="8">
    <location>
        <position position="213"/>
    </location>
    <ligand>
        <name>Zn(2+)</name>
        <dbReference type="ChEBI" id="CHEBI:29105"/>
    </ligand>
</feature>
<evidence type="ECO:0000313" key="10">
    <source>
        <dbReference type="EMBL" id="GAC57687.1"/>
    </source>
</evidence>
<dbReference type="InterPro" id="IPR006680">
    <property type="entry name" value="Amidohydro-rel"/>
</dbReference>
<sequence length="382" mass="39976">MTERVVTAPVIVAGDRVLRPGWMRLRDGWILQVGQGAPSGRDAARSDLAGTVVPGFVDLHVHGGGGASYTDGRADKVAQAARFHLAHGTTTTLTSTVSTAPDALVQTVGRLADMAEAGISAGIHLEGPWISPQYCGAHDPRVLRDPDRAEIDRVLAAGRGTIAMVTLAPELPGALEAVRRLTSAGVLVAVGHTAASYTQTVEAVGLGARVATHLFNAMAPLHHREPGPVAALLEDPQVLIEVVGDGVHLHPALVRQIQASVGFRRIALVTDAMAAAGMGDGDFRLGGLDVQVRDGVARLRDGGAIAGSTATMGQLFRSAAHSLRTADATLLDPVLIGLTEMTAGNQARVLRRTDIGVLEPGRRADFVVLDDDFQVTRVHRVC</sequence>
<keyword evidence="3 5" id="KW-0378">Hydrolase</keyword>
<keyword evidence="2 8" id="KW-0479">Metal-binding</keyword>
<comment type="similarity">
    <text evidence="1 5">Belongs to the metallo-dependent hydrolases superfamily. NagA family.</text>
</comment>
<dbReference type="GO" id="GO:0006046">
    <property type="term" value="P:N-acetylglucosamine catabolic process"/>
    <property type="evidence" value="ECO:0007669"/>
    <property type="project" value="TreeGrafter"/>
</dbReference>
<dbReference type="Pfam" id="PF01979">
    <property type="entry name" value="Amidohydro_1"/>
    <property type="match status" value="1"/>
</dbReference>
<evidence type="ECO:0000256" key="7">
    <source>
        <dbReference type="PIRSR" id="PIRSR038994-2"/>
    </source>
</evidence>
<comment type="caution">
    <text evidence="10">The sequence shown here is derived from an EMBL/GenBank/DDBJ whole genome shotgun (WGS) entry which is preliminary data.</text>
</comment>
<feature type="binding site" evidence="7">
    <location>
        <begin position="216"/>
        <end position="217"/>
    </location>
    <ligand>
        <name>substrate</name>
    </ligand>
</feature>
<keyword evidence="4 5" id="KW-0119">Carbohydrate metabolism</keyword>
<feature type="binding site" evidence="7">
    <location>
        <position position="248"/>
    </location>
    <ligand>
        <name>substrate</name>
    </ligand>
</feature>
<evidence type="ECO:0000256" key="2">
    <source>
        <dbReference type="ARBA" id="ARBA00022723"/>
    </source>
</evidence>
<dbReference type="OrthoDB" id="9776488at2"/>
<dbReference type="STRING" id="1121927.GOHSU_23_00330"/>
<organism evidence="10 11">
    <name type="scientific">Gordonia hirsuta DSM 44140 = NBRC 16056</name>
    <dbReference type="NCBI Taxonomy" id="1121927"/>
    <lineage>
        <taxon>Bacteria</taxon>
        <taxon>Bacillati</taxon>
        <taxon>Actinomycetota</taxon>
        <taxon>Actinomycetes</taxon>
        <taxon>Mycobacteriales</taxon>
        <taxon>Gordoniaceae</taxon>
        <taxon>Gordonia</taxon>
    </lineage>
</organism>
<dbReference type="Proteomes" id="UP000053405">
    <property type="component" value="Unassembled WGS sequence"/>
</dbReference>
<evidence type="ECO:0000256" key="1">
    <source>
        <dbReference type="ARBA" id="ARBA00010716"/>
    </source>
</evidence>
<dbReference type="Gene3D" id="3.20.20.140">
    <property type="entry name" value="Metal-dependent hydrolases"/>
    <property type="match status" value="1"/>
</dbReference>
<dbReference type="InterPro" id="IPR003764">
    <property type="entry name" value="GlcNAc_6-P_deAcase"/>
</dbReference>
<evidence type="ECO:0000256" key="6">
    <source>
        <dbReference type="PIRSR" id="PIRSR038994-1"/>
    </source>
</evidence>
<dbReference type="GO" id="GO:0008448">
    <property type="term" value="F:N-acetylglucosamine-6-phosphate deacetylase activity"/>
    <property type="evidence" value="ECO:0007669"/>
    <property type="project" value="InterPro"/>
</dbReference>
<dbReference type="SUPFAM" id="SSF51338">
    <property type="entry name" value="Composite domain of metallo-dependent hydrolases"/>
    <property type="match status" value="1"/>
</dbReference>
<dbReference type="PANTHER" id="PTHR11113:SF14">
    <property type="entry name" value="N-ACETYLGLUCOSAMINE-6-PHOSPHATE DEACETYLASE"/>
    <property type="match status" value="1"/>
</dbReference>
<name>L7LC82_9ACTN</name>
<evidence type="ECO:0000256" key="8">
    <source>
        <dbReference type="PIRSR" id="PIRSR038994-3"/>
    </source>
</evidence>
<dbReference type="PANTHER" id="PTHR11113">
    <property type="entry name" value="N-ACETYLGLUCOSAMINE-6-PHOSPHATE DEACETYLASE"/>
    <property type="match status" value="1"/>
</dbReference>
<dbReference type="InterPro" id="IPR011059">
    <property type="entry name" value="Metal-dep_hydrolase_composite"/>
</dbReference>
<dbReference type="SUPFAM" id="SSF51556">
    <property type="entry name" value="Metallo-dependent hydrolases"/>
    <property type="match status" value="1"/>
</dbReference>
<feature type="binding site" evidence="7">
    <location>
        <position position="224"/>
    </location>
    <ligand>
        <name>substrate</name>
    </ligand>
</feature>
<dbReference type="RefSeq" id="WP_005940320.1">
    <property type="nucleotide sequence ID" value="NZ_ATVK01000012.1"/>
</dbReference>
<feature type="binding site" evidence="7">
    <location>
        <begin position="305"/>
        <end position="307"/>
    </location>
    <ligand>
        <name>substrate</name>
    </ligand>
</feature>